<reference evidence="1" key="1">
    <citation type="submission" date="2020-08" db="EMBL/GenBank/DDBJ databases">
        <title>Multicomponent nature underlies the extraordinary mechanical properties of spider dragline silk.</title>
        <authorList>
            <person name="Kono N."/>
            <person name="Nakamura H."/>
            <person name="Mori M."/>
            <person name="Yoshida Y."/>
            <person name="Ohtoshi R."/>
            <person name="Malay A.D."/>
            <person name="Moran D.A.P."/>
            <person name="Tomita M."/>
            <person name="Numata K."/>
            <person name="Arakawa K."/>
        </authorList>
    </citation>
    <scope>NUCLEOTIDE SEQUENCE</scope>
</reference>
<evidence type="ECO:0000313" key="1">
    <source>
        <dbReference type="EMBL" id="GFS33507.1"/>
    </source>
</evidence>
<dbReference type="AlphaFoldDB" id="A0A8X6JS93"/>
<gene>
    <name evidence="1" type="ORF">TNIN_274211</name>
</gene>
<dbReference type="EMBL" id="BMAV01024494">
    <property type="protein sequence ID" value="GFS33507.1"/>
    <property type="molecule type" value="Genomic_DNA"/>
</dbReference>
<evidence type="ECO:0000313" key="2">
    <source>
        <dbReference type="Proteomes" id="UP000886998"/>
    </source>
</evidence>
<protein>
    <submittedName>
        <fullName evidence="1">Uncharacterized protein</fullName>
    </submittedName>
</protein>
<accession>A0A8X6JS93</accession>
<dbReference type="Proteomes" id="UP000886998">
    <property type="component" value="Unassembled WGS sequence"/>
</dbReference>
<sequence length="94" mass="9852">MMRPGLCVYCRLTGGKARRRSLLEPGRQPLPAAETAGLLPPTGFRFQLSHGLSSADVSSIEDSSVSDMGVRGGVGERRFEALLSTGVFSATGGI</sequence>
<organism evidence="1 2">
    <name type="scientific">Trichonephila inaurata madagascariensis</name>
    <dbReference type="NCBI Taxonomy" id="2747483"/>
    <lineage>
        <taxon>Eukaryota</taxon>
        <taxon>Metazoa</taxon>
        <taxon>Ecdysozoa</taxon>
        <taxon>Arthropoda</taxon>
        <taxon>Chelicerata</taxon>
        <taxon>Arachnida</taxon>
        <taxon>Araneae</taxon>
        <taxon>Araneomorphae</taxon>
        <taxon>Entelegynae</taxon>
        <taxon>Araneoidea</taxon>
        <taxon>Nephilidae</taxon>
        <taxon>Trichonephila</taxon>
        <taxon>Trichonephila inaurata</taxon>
    </lineage>
</organism>
<keyword evidence="2" id="KW-1185">Reference proteome</keyword>
<name>A0A8X6JS93_9ARAC</name>
<proteinExistence type="predicted"/>
<comment type="caution">
    <text evidence="1">The sequence shown here is derived from an EMBL/GenBank/DDBJ whole genome shotgun (WGS) entry which is preliminary data.</text>
</comment>